<evidence type="ECO:0000313" key="3">
    <source>
        <dbReference type="RefSeq" id="XP_065719274.2"/>
    </source>
</evidence>
<feature type="compositionally biased region" description="Acidic residues" evidence="1">
    <location>
        <begin position="8"/>
        <end position="23"/>
    </location>
</feature>
<gene>
    <name evidence="3" type="primary">LOC136116546</name>
</gene>
<dbReference type="Proteomes" id="UP001652628">
    <property type="component" value="Chromosome 2R"/>
</dbReference>
<feature type="compositionally biased region" description="Low complexity" evidence="1">
    <location>
        <begin position="83"/>
        <end position="103"/>
    </location>
</feature>
<organism evidence="2 3">
    <name type="scientific">Drosophila suzukii</name>
    <name type="common">Spotted-wing drosophila fruit fly</name>
    <dbReference type="NCBI Taxonomy" id="28584"/>
    <lineage>
        <taxon>Eukaryota</taxon>
        <taxon>Metazoa</taxon>
        <taxon>Ecdysozoa</taxon>
        <taxon>Arthropoda</taxon>
        <taxon>Hexapoda</taxon>
        <taxon>Insecta</taxon>
        <taxon>Pterygota</taxon>
        <taxon>Neoptera</taxon>
        <taxon>Endopterygota</taxon>
        <taxon>Diptera</taxon>
        <taxon>Brachycera</taxon>
        <taxon>Muscomorpha</taxon>
        <taxon>Ephydroidea</taxon>
        <taxon>Drosophilidae</taxon>
        <taxon>Drosophila</taxon>
        <taxon>Sophophora</taxon>
    </lineage>
</organism>
<protein>
    <submittedName>
        <fullName evidence="3">Uncharacterized protein</fullName>
    </submittedName>
</protein>
<dbReference type="RefSeq" id="XP_065719274.2">
    <property type="nucleotide sequence ID" value="XM_065863202.2"/>
</dbReference>
<evidence type="ECO:0000313" key="2">
    <source>
        <dbReference type="Proteomes" id="UP001652628"/>
    </source>
</evidence>
<keyword evidence="2" id="KW-1185">Reference proteome</keyword>
<dbReference type="GeneID" id="136116546"/>
<evidence type="ECO:0000256" key="1">
    <source>
        <dbReference type="SAM" id="MobiDB-lite"/>
    </source>
</evidence>
<reference evidence="3" key="1">
    <citation type="submission" date="2025-08" db="UniProtKB">
        <authorList>
            <consortium name="RefSeq"/>
        </authorList>
    </citation>
    <scope>IDENTIFICATION</scope>
</reference>
<accession>A0AB40D4S6</accession>
<feature type="compositionally biased region" description="Basic and acidic residues" evidence="1">
    <location>
        <begin position="65"/>
        <end position="78"/>
    </location>
</feature>
<sequence>MAGGEGVDGGDEDADEDEDEDEEKTNTCSSNSHRSSSNSNSNSKRRSCNSNKQLMQMRRAAGSQIEKEAGQAHRDQDSRMSGLLQQQHPLQQQQQQQQQQQHCLHPSRLTIHGEQQQWKQQLQQQHPALLSYSSHSPSTAPFGNISNMLLGQQRQQQQQQQQQQPTTRTTLGHWQCGMQMGAEQLGSIGFERGAGTSLCLNASIFLEELEPSLH</sequence>
<feature type="region of interest" description="Disordered" evidence="1">
    <location>
        <begin position="1"/>
        <end position="103"/>
    </location>
</feature>
<feature type="compositionally biased region" description="Low complexity" evidence="1">
    <location>
        <begin position="26"/>
        <end position="52"/>
    </location>
</feature>
<name>A0AB40D4S6_DROSZ</name>
<feature type="compositionally biased region" description="Low complexity" evidence="1">
    <location>
        <begin position="152"/>
        <end position="164"/>
    </location>
</feature>
<feature type="region of interest" description="Disordered" evidence="1">
    <location>
        <begin position="151"/>
        <end position="170"/>
    </location>
</feature>
<proteinExistence type="predicted"/>
<dbReference type="AlphaFoldDB" id="A0AB40D4S6"/>